<feature type="transmembrane region" description="Helical" evidence="1">
    <location>
        <begin position="145"/>
        <end position="165"/>
    </location>
</feature>
<evidence type="ECO:0000313" key="4">
    <source>
        <dbReference type="Proteomes" id="UP000178999"/>
    </source>
</evidence>
<evidence type="ECO:0000256" key="1">
    <source>
        <dbReference type="SAM" id="Phobius"/>
    </source>
</evidence>
<feature type="transmembrane region" description="Helical" evidence="1">
    <location>
        <begin position="6"/>
        <end position="30"/>
    </location>
</feature>
<keyword evidence="1" id="KW-1133">Transmembrane helix</keyword>
<reference evidence="3 4" key="1">
    <citation type="journal article" date="2016" name="Nat. Commun.">
        <title>Thousands of microbial genomes shed light on interconnected biogeochemical processes in an aquifer system.</title>
        <authorList>
            <person name="Anantharaman K."/>
            <person name="Brown C.T."/>
            <person name="Hug L.A."/>
            <person name="Sharon I."/>
            <person name="Castelle C.J."/>
            <person name="Probst A.J."/>
            <person name="Thomas B.C."/>
            <person name="Singh A."/>
            <person name="Wilkins M.J."/>
            <person name="Karaoz U."/>
            <person name="Brodie E.L."/>
            <person name="Williams K.H."/>
            <person name="Hubbard S.S."/>
            <person name="Banfield J.F."/>
        </authorList>
    </citation>
    <scope>NUCLEOTIDE SEQUENCE [LARGE SCALE GENOMIC DNA]</scope>
</reference>
<accession>A0A1F8CU79</accession>
<feature type="transmembrane region" description="Helical" evidence="1">
    <location>
        <begin position="324"/>
        <end position="345"/>
    </location>
</feature>
<keyword evidence="1" id="KW-0812">Transmembrane</keyword>
<organism evidence="3 4">
    <name type="scientific">Candidatus Woesebacteria bacterium RIFOXYB1_FULL_38_16</name>
    <dbReference type="NCBI Taxonomy" id="1802538"/>
    <lineage>
        <taxon>Bacteria</taxon>
        <taxon>Candidatus Woeseibacteriota</taxon>
    </lineage>
</organism>
<feature type="transmembrane region" description="Helical" evidence="1">
    <location>
        <begin position="171"/>
        <end position="187"/>
    </location>
</feature>
<keyword evidence="1" id="KW-0472">Membrane</keyword>
<feature type="transmembrane region" description="Helical" evidence="1">
    <location>
        <begin position="352"/>
        <end position="370"/>
    </location>
</feature>
<sequence length="689" mass="79301">MAMSKRFLLTLIIPILFFIYALVTLSDYGINWDEPYHYRRGQAYLHYFLTGQKTYENMPKYPPLKGTSDHPNFRNSQQYFEAVQKNPSLSDPNFKRSFYQDDAWDGIFFIDESSSQGHPALNDILAALFNKIFFQKLGILDDLEAYHLFIVFTIFLATLFVSIFMAKEYGLIESIFATLAFASYPLILGEQHFNIKDPVETAFFTITLLSAYWGVKKNRFSWLLISALFFGLALSTKFNILFGIIPLLIWFFSQKLKLTKKIIWIIFVSPIIILVIFILSNPVLWANPIQGLAGTLKFYTEVGLSSTPLEDYTYFGFLNTYPTIWIIYTTPPILIFLFIFSIVFAKKLYQKNNFIILLFAWFVVVLARYSLFKATTYGGVRIIMEFVPALAMLTGISAGYLIRLKKTKAYLFSSFCLLLISATPSLVKTIKIHPHENVYFNFMSMGLAGAKAKNIPYWGDSYGNAYYEGLIWLNQYAERNAKLSLPIGITSNIPRFKLRPDIAVSPFYWSALKHDGEYLIELTHNYEPRDWFALKYLENAMEPVYEVRVDNVAIAKVWKNSPEYVKEEFKNQKNIPTTINANPAQATLTLELPQKERIMSVHINQPTEGCEHIQTGYLTSSIDKQSWVREKEDIAVDQLNRQAVKKLEPKYEYFFVAREAKTIVFYVGNPKSCLLKATSASATVLVSPF</sequence>
<comment type="caution">
    <text evidence="3">The sequence shown here is derived from an EMBL/GenBank/DDBJ whole genome shotgun (WGS) entry which is preliminary data.</text>
</comment>
<feature type="transmembrane region" description="Helical" evidence="1">
    <location>
        <begin position="262"/>
        <end position="280"/>
    </location>
</feature>
<gene>
    <name evidence="3" type="ORF">A2382_00745</name>
</gene>
<proteinExistence type="predicted"/>
<dbReference type="AlphaFoldDB" id="A0A1F8CU79"/>
<dbReference type="EMBL" id="MGHY01000018">
    <property type="protein sequence ID" value="OGM79298.1"/>
    <property type="molecule type" value="Genomic_DNA"/>
</dbReference>
<dbReference type="Pfam" id="PF13231">
    <property type="entry name" value="PMT_2"/>
    <property type="match status" value="1"/>
</dbReference>
<evidence type="ECO:0000313" key="3">
    <source>
        <dbReference type="EMBL" id="OGM79298.1"/>
    </source>
</evidence>
<protein>
    <recommendedName>
        <fullName evidence="2">Glycosyltransferase RgtA/B/C/D-like domain-containing protein</fullName>
    </recommendedName>
</protein>
<dbReference type="STRING" id="1802538.A2382_00745"/>
<dbReference type="InterPro" id="IPR038731">
    <property type="entry name" value="RgtA/B/C-like"/>
</dbReference>
<name>A0A1F8CU79_9BACT</name>
<dbReference type="Proteomes" id="UP000178999">
    <property type="component" value="Unassembled WGS sequence"/>
</dbReference>
<feature type="transmembrane region" description="Helical" evidence="1">
    <location>
        <begin position="409"/>
        <end position="427"/>
    </location>
</feature>
<evidence type="ECO:0000259" key="2">
    <source>
        <dbReference type="Pfam" id="PF13231"/>
    </source>
</evidence>
<feature type="transmembrane region" description="Helical" evidence="1">
    <location>
        <begin position="382"/>
        <end position="402"/>
    </location>
</feature>
<feature type="transmembrane region" description="Helical" evidence="1">
    <location>
        <begin position="221"/>
        <end position="250"/>
    </location>
</feature>
<feature type="domain" description="Glycosyltransferase RgtA/B/C/D-like" evidence="2">
    <location>
        <begin position="148"/>
        <end position="276"/>
    </location>
</feature>